<comment type="caution">
    <text evidence="2">The sequence shown here is derived from an EMBL/GenBank/DDBJ whole genome shotgun (WGS) entry which is preliminary data.</text>
</comment>
<evidence type="ECO:0000313" key="3">
    <source>
        <dbReference type="Proteomes" id="UP000649604"/>
    </source>
</evidence>
<dbReference type="PROSITE" id="PS51257">
    <property type="entry name" value="PROKAR_LIPOPROTEIN"/>
    <property type="match status" value="1"/>
</dbReference>
<dbReference type="AlphaFoldDB" id="A0A9D5JTC5"/>
<name>A0A9D5JTC5_9BACT</name>
<keyword evidence="1" id="KW-0732">Signal</keyword>
<proteinExistence type="predicted"/>
<dbReference type="EMBL" id="WJJP01000143">
    <property type="protein sequence ID" value="MBD3323843.1"/>
    <property type="molecule type" value="Genomic_DNA"/>
</dbReference>
<evidence type="ECO:0000313" key="2">
    <source>
        <dbReference type="EMBL" id="MBD3323843.1"/>
    </source>
</evidence>
<reference evidence="2" key="1">
    <citation type="submission" date="2019-11" db="EMBL/GenBank/DDBJ databases">
        <title>Microbial mats filling the niche in hypersaline microbial mats.</title>
        <authorList>
            <person name="Wong H.L."/>
            <person name="Macleod F.I."/>
            <person name="White R.A. III"/>
            <person name="Burns B.P."/>
        </authorList>
    </citation>
    <scope>NUCLEOTIDE SEQUENCE</scope>
    <source>
        <strain evidence="2">Rbin_158</strain>
    </source>
</reference>
<feature type="signal peptide" evidence="1">
    <location>
        <begin position="1"/>
        <end position="22"/>
    </location>
</feature>
<feature type="chain" id="PRO_5038670275" evidence="1">
    <location>
        <begin position="23"/>
        <end position="135"/>
    </location>
</feature>
<accession>A0A9D5JTC5</accession>
<sequence>MLIIMQRIVLFSLVGLVLGGCAAQQQDAGEEPMVRIKPSRSYEECVQTLPGQAIEYSFQASKPVDFNIHYHRGETIIFPVSEKETMASQGALDCHQAMEEPSEKSEYFCLMWENPHDVSVGLDFEYTVTGPPDTE</sequence>
<dbReference type="Proteomes" id="UP000649604">
    <property type="component" value="Unassembled WGS sequence"/>
</dbReference>
<protein>
    <submittedName>
        <fullName evidence="2">Uncharacterized protein</fullName>
    </submittedName>
</protein>
<organism evidence="2 3">
    <name type="scientific">candidate division KSB3 bacterium</name>
    <dbReference type="NCBI Taxonomy" id="2044937"/>
    <lineage>
        <taxon>Bacteria</taxon>
        <taxon>candidate division KSB3</taxon>
    </lineage>
</organism>
<evidence type="ECO:0000256" key="1">
    <source>
        <dbReference type="SAM" id="SignalP"/>
    </source>
</evidence>
<gene>
    <name evidence="2" type="ORF">GF339_04620</name>
</gene>